<comment type="caution">
    <text evidence="1">The sequence shown here is derived from an EMBL/GenBank/DDBJ whole genome shotgun (WGS) entry which is preliminary data.</text>
</comment>
<dbReference type="EMBL" id="JBHTKH010000009">
    <property type="protein sequence ID" value="MFD1055475.1"/>
    <property type="molecule type" value="Genomic_DNA"/>
</dbReference>
<sequence>MIERPIGLDHGEHCDSGDWEHMCDECRAAASRDWATDQESDR</sequence>
<dbReference type="RefSeq" id="WP_386053512.1">
    <property type="nucleotide sequence ID" value="NZ_JBHTKH010000009.1"/>
</dbReference>
<reference evidence="2" key="1">
    <citation type="journal article" date="2019" name="Int. J. Syst. Evol. Microbiol.">
        <title>The Global Catalogue of Microorganisms (GCM) 10K type strain sequencing project: providing services to taxonomists for standard genome sequencing and annotation.</title>
        <authorList>
            <consortium name="The Broad Institute Genomics Platform"/>
            <consortium name="The Broad Institute Genome Sequencing Center for Infectious Disease"/>
            <person name="Wu L."/>
            <person name="Ma J."/>
        </authorList>
    </citation>
    <scope>NUCLEOTIDE SEQUENCE [LARGE SCALE GENOMIC DNA]</scope>
    <source>
        <strain evidence="2">CCUG 57508</strain>
    </source>
</reference>
<organism evidence="1 2">
    <name type="scientific">Terrabacter terrigena</name>
    <dbReference type="NCBI Taxonomy" id="574718"/>
    <lineage>
        <taxon>Bacteria</taxon>
        <taxon>Bacillati</taxon>
        <taxon>Actinomycetota</taxon>
        <taxon>Actinomycetes</taxon>
        <taxon>Micrococcales</taxon>
        <taxon>Intrasporangiaceae</taxon>
        <taxon>Terrabacter</taxon>
    </lineage>
</organism>
<keyword evidence="2" id="KW-1185">Reference proteome</keyword>
<evidence type="ECO:0000313" key="2">
    <source>
        <dbReference type="Proteomes" id="UP001597046"/>
    </source>
</evidence>
<evidence type="ECO:0000313" key="1">
    <source>
        <dbReference type="EMBL" id="MFD1055475.1"/>
    </source>
</evidence>
<protein>
    <submittedName>
        <fullName evidence="1">Uncharacterized protein</fullName>
    </submittedName>
</protein>
<proteinExistence type="predicted"/>
<dbReference type="Proteomes" id="UP001597046">
    <property type="component" value="Unassembled WGS sequence"/>
</dbReference>
<accession>A0ABW3N1A1</accession>
<gene>
    <name evidence="1" type="ORF">ACFQ2V_14260</name>
</gene>
<name>A0ABW3N1A1_9MICO</name>